<name>A0ABT8CBD6_9BACT</name>
<comment type="subcellular location">
    <subcellularLocation>
        <location evidence="1">Membrane</location>
        <topology evidence="1">Multi-pass membrane protein</topology>
    </subcellularLocation>
</comment>
<keyword evidence="3 6" id="KW-0812">Transmembrane</keyword>
<comment type="caution">
    <text evidence="7">The sequence shown here is derived from an EMBL/GenBank/DDBJ whole genome shotgun (WGS) entry which is preliminary data.</text>
</comment>
<dbReference type="Proteomes" id="UP001236663">
    <property type="component" value="Unassembled WGS sequence"/>
</dbReference>
<evidence type="ECO:0000256" key="4">
    <source>
        <dbReference type="ARBA" id="ARBA00022989"/>
    </source>
</evidence>
<gene>
    <name evidence="7" type="ORF">QWZ15_20000</name>
</gene>
<keyword evidence="8" id="KW-1185">Reference proteome</keyword>
<feature type="transmembrane region" description="Helical" evidence="6">
    <location>
        <begin position="281"/>
        <end position="300"/>
    </location>
</feature>
<dbReference type="InterPro" id="IPR002549">
    <property type="entry name" value="AI-2E-like"/>
</dbReference>
<organism evidence="7 8">
    <name type="scientific">Cyclobacterium jeungdonense</name>
    <dbReference type="NCBI Taxonomy" id="708087"/>
    <lineage>
        <taxon>Bacteria</taxon>
        <taxon>Pseudomonadati</taxon>
        <taxon>Bacteroidota</taxon>
        <taxon>Cytophagia</taxon>
        <taxon>Cytophagales</taxon>
        <taxon>Cyclobacteriaceae</taxon>
        <taxon>Cyclobacterium</taxon>
    </lineage>
</organism>
<evidence type="ECO:0000256" key="2">
    <source>
        <dbReference type="ARBA" id="ARBA00009773"/>
    </source>
</evidence>
<dbReference type="PANTHER" id="PTHR21716:SF62">
    <property type="entry name" value="TRANSPORT PROTEIN YDBI-RELATED"/>
    <property type="match status" value="1"/>
</dbReference>
<accession>A0ABT8CBD6</accession>
<evidence type="ECO:0000313" key="7">
    <source>
        <dbReference type="EMBL" id="MDN3690115.1"/>
    </source>
</evidence>
<dbReference type="PANTHER" id="PTHR21716">
    <property type="entry name" value="TRANSMEMBRANE PROTEIN"/>
    <property type="match status" value="1"/>
</dbReference>
<dbReference type="RefSeq" id="WP_163383375.1">
    <property type="nucleotide sequence ID" value="NZ_JAUFQS010000047.1"/>
</dbReference>
<evidence type="ECO:0000256" key="5">
    <source>
        <dbReference type="ARBA" id="ARBA00023136"/>
    </source>
</evidence>
<evidence type="ECO:0000256" key="6">
    <source>
        <dbReference type="SAM" id="Phobius"/>
    </source>
</evidence>
<feature type="transmembrane region" description="Helical" evidence="6">
    <location>
        <begin position="159"/>
        <end position="181"/>
    </location>
</feature>
<feature type="transmembrane region" description="Helical" evidence="6">
    <location>
        <begin position="21"/>
        <end position="42"/>
    </location>
</feature>
<dbReference type="EMBL" id="JAUFQS010000047">
    <property type="protein sequence ID" value="MDN3690115.1"/>
    <property type="molecule type" value="Genomic_DNA"/>
</dbReference>
<feature type="transmembrane region" description="Helical" evidence="6">
    <location>
        <begin position="320"/>
        <end position="345"/>
    </location>
</feature>
<comment type="similarity">
    <text evidence="2">Belongs to the autoinducer-2 exporter (AI-2E) (TC 2.A.86) family.</text>
</comment>
<reference evidence="8" key="1">
    <citation type="journal article" date="2019" name="Int. J. Syst. Evol. Microbiol.">
        <title>The Global Catalogue of Microorganisms (GCM) 10K type strain sequencing project: providing services to taxonomists for standard genome sequencing and annotation.</title>
        <authorList>
            <consortium name="The Broad Institute Genomics Platform"/>
            <consortium name="The Broad Institute Genome Sequencing Center for Infectious Disease"/>
            <person name="Wu L."/>
            <person name="Ma J."/>
        </authorList>
    </citation>
    <scope>NUCLEOTIDE SEQUENCE [LARGE SCALE GENOMIC DNA]</scope>
    <source>
        <strain evidence="8">CECT 7706</strain>
    </source>
</reference>
<dbReference type="Pfam" id="PF01594">
    <property type="entry name" value="AI-2E_transport"/>
    <property type="match status" value="1"/>
</dbReference>
<protein>
    <submittedName>
        <fullName evidence="7">AI-2E family transporter</fullName>
    </submittedName>
</protein>
<feature type="transmembrane region" description="Helical" evidence="6">
    <location>
        <begin position="218"/>
        <end position="239"/>
    </location>
</feature>
<evidence type="ECO:0000256" key="1">
    <source>
        <dbReference type="ARBA" id="ARBA00004141"/>
    </source>
</evidence>
<feature type="transmembrane region" description="Helical" evidence="6">
    <location>
        <begin position="48"/>
        <end position="66"/>
    </location>
</feature>
<evidence type="ECO:0000313" key="8">
    <source>
        <dbReference type="Proteomes" id="UP001236663"/>
    </source>
</evidence>
<feature type="transmembrane region" description="Helical" evidence="6">
    <location>
        <begin position="78"/>
        <end position="100"/>
    </location>
</feature>
<sequence>MKDKKEEEASTPSNRTDTTSFTEKVLISAGIIIPIILILWLFGVAFKVLLLILAAGLVAALFRGIADYIHRYVKIPMGWSLLVSVLLVIGFFALAGFLIAPQVGDQVNQLAEKFPETVQSARDQLNQSKQGRKLLDQIPEDPQKWLQEKSGVLKQSMGVFSATFGVLTDLYIIFFIGMFIMAQPEPYQKGIVSLVPIPNRERAQEVLDKLGITLQRWIAGKLFSMLVVAVLTSLGLWLLGVPLALALGFIAGLLAFVPNFGPLVALIPAVLVGLMEGPSTALYVVLLYIGIQAVESNLITPLVQKQMVYLPPAVLLIGQVLLGILVGGLGLILATPIIAIVMVLVKMLYVENVLGDSPSGEGE</sequence>
<feature type="transmembrane region" description="Helical" evidence="6">
    <location>
        <begin position="245"/>
        <end position="274"/>
    </location>
</feature>
<keyword evidence="5 6" id="KW-0472">Membrane</keyword>
<proteinExistence type="inferred from homology"/>
<evidence type="ECO:0000256" key="3">
    <source>
        <dbReference type="ARBA" id="ARBA00022692"/>
    </source>
</evidence>
<keyword evidence="4 6" id="KW-1133">Transmembrane helix</keyword>